<organism evidence="8 9">
    <name type="scientific">Sander lucioperca</name>
    <name type="common">Pike-perch</name>
    <name type="synonym">Perca lucioperca</name>
    <dbReference type="NCBI Taxonomy" id="283035"/>
    <lineage>
        <taxon>Eukaryota</taxon>
        <taxon>Metazoa</taxon>
        <taxon>Chordata</taxon>
        <taxon>Craniata</taxon>
        <taxon>Vertebrata</taxon>
        <taxon>Euteleostomi</taxon>
        <taxon>Actinopterygii</taxon>
        <taxon>Neopterygii</taxon>
        <taxon>Teleostei</taxon>
        <taxon>Neoteleostei</taxon>
        <taxon>Acanthomorphata</taxon>
        <taxon>Eupercaria</taxon>
        <taxon>Perciformes</taxon>
        <taxon>Percoidei</taxon>
        <taxon>Percidae</taxon>
        <taxon>Luciopercinae</taxon>
        <taxon>Sander</taxon>
    </lineage>
</organism>
<evidence type="ECO:0000256" key="6">
    <source>
        <dbReference type="SAM" id="Phobius"/>
    </source>
</evidence>
<evidence type="ECO:0000256" key="4">
    <source>
        <dbReference type="PROSITE-ProRule" id="PRU00125"/>
    </source>
</evidence>
<dbReference type="SMART" id="SM00132">
    <property type="entry name" value="LIM"/>
    <property type="match status" value="4"/>
</dbReference>
<sequence>TVIFQKNRKINVSGPIRCQRCRDVCKGEVVRVQDTHFHVKCFTCTVCNCDLARSGFFQKKGEYICTADYQRLYGTRCDRCDSFITGEVVSALGRTYHPMCFVCSVCSKPFPIGDRVTFSGKDCVCQQCSRTLVKPNEPIKIHGPSHCAGCRAEIKQGQSLLALEKQWHVSCFRCRTCNMVLTGEYISKDGVPYCEADYHAQYGVKCETCSRYISGRVLEAGGKHYHPTCARCSRCNMMFKEGEEMYLTGCEVWHPLCKQAARAERRLRHRRLSEASISPPGSSIGSPSRVICARVANQILDYKDLAALPKVKAIYEVQQPDLISSSYQPYHRYTSDDRLETYGYGESLRTLSPYSQDYDSLNIKQRRCSSPGYIDSPTYSRQGMSPIMPRSPQHYAYPGSESGRSSPFYGQEGRSSTPTTNQPPKHFHVPDNHVDTATKSRTSEDILRSSTLSTSSPEPYTQSESDYYPYTSSPKGTSHFTPFSWKIGSGIGRMILKEEMKARSGSYDNDPWGSARNSRSGSKETLNTTGYGTTAYNNTVNGCKGPPCPLCILLFVYSSFCLCKFMPVQSLIKAATKACNHTSCVVRLDGGACSVSLCLRVCMLFFYFFILSIIAIRKMSCNYMISLFHSSQISVQR</sequence>
<dbReference type="Ensembl" id="ENSSLUT00000009728.1">
    <property type="protein sequence ID" value="ENSSLUP00000009429.1"/>
    <property type="gene ID" value="ENSSLUG00000003636.1"/>
</dbReference>
<dbReference type="CDD" id="cd09330">
    <property type="entry name" value="LIM4_abLIM"/>
    <property type="match status" value="1"/>
</dbReference>
<dbReference type="AlphaFoldDB" id="A0A8D0CT48"/>
<evidence type="ECO:0000313" key="8">
    <source>
        <dbReference type="Ensembl" id="ENSSLUP00000009429.1"/>
    </source>
</evidence>
<name>A0A8D0CT48_SANLU</name>
<feature type="compositionally biased region" description="Polar residues" evidence="5">
    <location>
        <begin position="413"/>
        <end position="423"/>
    </location>
</feature>
<dbReference type="SUPFAM" id="SSF57716">
    <property type="entry name" value="Glucocorticoid receptor-like (DNA-binding domain)"/>
    <property type="match status" value="6"/>
</dbReference>
<evidence type="ECO:0000259" key="7">
    <source>
        <dbReference type="PROSITE" id="PS50023"/>
    </source>
</evidence>
<dbReference type="InterPro" id="IPR001781">
    <property type="entry name" value="Znf_LIM"/>
</dbReference>
<dbReference type="Gene3D" id="2.10.110.10">
    <property type="entry name" value="Cysteine Rich Protein"/>
    <property type="match status" value="4"/>
</dbReference>
<feature type="domain" description="LIM zinc-binding" evidence="7">
    <location>
        <begin position="76"/>
        <end position="135"/>
    </location>
</feature>
<evidence type="ECO:0000256" key="1">
    <source>
        <dbReference type="ARBA" id="ARBA00022723"/>
    </source>
</evidence>
<dbReference type="GeneTree" id="ENSGT00950000182850"/>
<feature type="region of interest" description="Disordered" evidence="5">
    <location>
        <begin position="366"/>
        <end position="468"/>
    </location>
</feature>
<keyword evidence="1 4" id="KW-0479">Metal-binding</keyword>
<dbReference type="FunFam" id="2.10.110.10:FF:000007">
    <property type="entry name" value="actin-binding LIM protein 1 isoform X1"/>
    <property type="match status" value="1"/>
</dbReference>
<dbReference type="Proteomes" id="UP000694568">
    <property type="component" value="Unplaced"/>
</dbReference>
<keyword evidence="6" id="KW-0472">Membrane</keyword>
<keyword evidence="3 4" id="KW-0440">LIM domain</keyword>
<feature type="region of interest" description="Disordered" evidence="5">
    <location>
        <begin position="505"/>
        <end position="526"/>
    </location>
</feature>
<dbReference type="PANTHER" id="PTHR24213:SF0">
    <property type="entry name" value="ACTIN-BINDING LIM PROTEIN 3"/>
    <property type="match status" value="1"/>
</dbReference>
<gene>
    <name evidence="8" type="primary">ablim3</name>
</gene>
<dbReference type="GO" id="GO:0046872">
    <property type="term" value="F:metal ion binding"/>
    <property type="evidence" value="ECO:0007669"/>
    <property type="project" value="UniProtKB-KW"/>
</dbReference>
<dbReference type="InterPro" id="IPR032402">
    <property type="entry name" value="AbLIM_anchor"/>
</dbReference>
<feature type="compositionally biased region" description="Polar residues" evidence="5">
    <location>
        <begin position="448"/>
        <end position="468"/>
    </location>
</feature>
<dbReference type="PROSITE" id="PS00478">
    <property type="entry name" value="LIM_DOMAIN_1"/>
    <property type="match status" value="3"/>
</dbReference>
<evidence type="ECO:0000256" key="3">
    <source>
        <dbReference type="ARBA" id="ARBA00023038"/>
    </source>
</evidence>
<dbReference type="FunFam" id="2.10.110.10:FF:000003">
    <property type="entry name" value="actin-binding LIM protein 1 isoform X1"/>
    <property type="match status" value="1"/>
</dbReference>
<dbReference type="GO" id="GO:0051015">
    <property type="term" value="F:actin filament binding"/>
    <property type="evidence" value="ECO:0007669"/>
    <property type="project" value="TreeGrafter"/>
</dbReference>
<protein>
    <submittedName>
        <fullName evidence="8">Actin binding LIM protein family, member 3</fullName>
    </submittedName>
</protein>
<dbReference type="GO" id="GO:0001725">
    <property type="term" value="C:stress fiber"/>
    <property type="evidence" value="ECO:0007669"/>
    <property type="project" value="TreeGrafter"/>
</dbReference>
<dbReference type="InterPro" id="IPR051618">
    <property type="entry name" value="Actin-binding_LIM"/>
</dbReference>
<keyword evidence="9" id="KW-1185">Reference proteome</keyword>
<feature type="domain" description="LIM zinc-binding" evidence="7">
    <location>
        <begin position="16"/>
        <end position="75"/>
    </location>
</feature>
<feature type="compositionally biased region" description="Polar residues" evidence="5">
    <location>
        <begin position="515"/>
        <end position="524"/>
    </location>
</feature>
<accession>A0A8D0CT48</accession>
<evidence type="ECO:0000256" key="2">
    <source>
        <dbReference type="ARBA" id="ARBA00022833"/>
    </source>
</evidence>
<feature type="compositionally biased region" description="Basic and acidic residues" evidence="5">
    <location>
        <begin position="428"/>
        <end position="447"/>
    </location>
</feature>
<proteinExistence type="predicted"/>
<evidence type="ECO:0000313" key="9">
    <source>
        <dbReference type="Proteomes" id="UP000694568"/>
    </source>
</evidence>
<keyword evidence="6" id="KW-0812">Transmembrane</keyword>
<reference evidence="8" key="1">
    <citation type="submission" date="2025-08" db="UniProtKB">
        <authorList>
            <consortium name="Ensembl"/>
        </authorList>
    </citation>
    <scope>IDENTIFICATION</scope>
</reference>
<dbReference type="GO" id="GO:0060271">
    <property type="term" value="P:cilium assembly"/>
    <property type="evidence" value="ECO:0007669"/>
    <property type="project" value="TreeGrafter"/>
</dbReference>
<keyword evidence="6" id="KW-1133">Transmembrane helix</keyword>
<dbReference type="FunFam" id="2.10.110.10:FF:000004">
    <property type="entry name" value="actin-binding LIM protein 1 isoform X1"/>
    <property type="match status" value="1"/>
</dbReference>
<dbReference type="FunFam" id="2.10.110.10:FF:000024">
    <property type="entry name" value="actin-binding LIM protein 1 isoform X1"/>
    <property type="match status" value="1"/>
</dbReference>
<dbReference type="CDD" id="cd09327">
    <property type="entry name" value="LIM1_abLIM"/>
    <property type="match status" value="1"/>
</dbReference>
<dbReference type="PROSITE" id="PS50023">
    <property type="entry name" value="LIM_DOMAIN_2"/>
    <property type="match status" value="3"/>
</dbReference>
<feature type="transmembrane region" description="Helical" evidence="6">
    <location>
        <begin position="594"/>
        <end position="616"/>
    </location>
</feature>
<dbReference type="CDD" id="cd09328">
    <property type="entry name" value="LIM2_abLIM"/>
    <property type="match status" value="1"/>
</dbReference>
<dbReference type="PANTHER" id="PTHR24213">
    <property type="entry name" value="ACTIN-BINDING LIM PROTEIN"/>
    <property type="match status" value="1"/>
</dbReference>
<evidence type="ECO:0000256" key="5">
    <source>
        <dbReference type="SAM" id="MobiDB-lite"/>
    </source>
</evidence>
<keyword evidence="2 4" id="KW-0862">Zinc</keyword>
<dbReference type="Pfam" id="PF00412">
    <property type="entry name" value="LIM"/>
    <property type="match status" value="4"/>
</dbReference>
<dbReference type="GO" id="GO:0030032">
    <property type="term" value="P:lamellipodium assembly"/>
    <property type="evidence" value="ECO:0007669"/>
    <property type="project" value="TreeGrafter"/>
</dbReference>
<reference evidence="8" key="2">
    <citation type="submission" date="2025-09" db="UniProtKB">
        <authorList>
            <consortium name="Ensembl"/>
        </authorList>
    </citation>
    <scope>IDENTIFICATION</scope>
</reference>
<dbReference type="Pfam" id="PF16182">
    <property type="entry name" value="AbLIM_anchor"/>
    <property type="match status" value="1"/>
</dbReference>
<feature type="domain" description="LIM zinc-binding" evidence="7">
    <location>
        <begin position="145"/>
        <end position="204"/>
    </location>
</feature>
<dbReference type="CDD" id="cd09329">
    <property type="entry name" value="LIM3_abLIM"/>
    <property type="match status" value="1"/>
</dbReference>